<name>A0A1F6BFM3_9BACT</name>
<accession>A0A1F6BFM3</accession>
<comment type="caution">
    <text evidence="1">The sequence shown here is derived from an EMBL/GenBank/DDBJ whole genome shotgun (WGS) entry which is preliminary data.</text>
</comment>
<proteinExistence type="predicted"/>
<evidence type="ECO:0000313" key="2">
    <source>
        <dbReference type="Proteomes" id="UP000176186"/>
    </source>
</evidence>
<dbReference type="STRING" id="1798401.A2363_00720"/>
<organism evidence="1 2">
    <name type="scientific">Candidatus Gottesmanbacteria bacterium RIFOXYB1_FULL_47_11</name>
    <dbReference type="NCBI Taxonomy" id="1798401"/>
    <lineage>
        <taxon>Bacteria</taxon>
        <taxon>Candidatus Gottesmaniibacteriota</taxon>
    </lineage>
</organism>
<dbReference type="AlphaFoldDB" id="A0A1F6BFM3"/>
<protein>
    <submittedName>
        <fullName evidence="1">Uncharacterized protein</fullName>
    </submittedName>
</protein>
<gene>
    <name evidence="1" type="ORF">A2363_00720</name>
</gene>
<sequence length="444" mass="48974">MRPSRIEQAIPPSSELRVITPESIANYFERNINIQPRVQFADTELIRIPDNWRHGGGKQGEALVSMGDMLTEPIAGTNLPANKFLTWMLDQGFSLQTSSGQTYTLEEAAFLMESNISGDFGSPLIRITRNIHGRTKVQFNIYAGAECEEMQEMSRLGNLPSLTSTDKYNYANAAKRLGHPFISKGTKGERSSLGIGDVDILCKLDDCFASGITGFGDALIDEVMQYPKHNLVEIYRGIVGTTQFMVLATLMAQHRRVSTIYDIGAPGFGLGGKDEGLNYIVNTTKRMRSIGRYTVGDMGNNLDTGDSASAQPSLITARTEEESVRELRTFLGGGLFMIRTLDAELSQRGKPARWDRSIRRASRVDNGSKQWGVLMSGTDLIVRPARRDRIYLKAKTAITDHEGKPTEVPAGGLWVSPGIPEGGLLPVTFREGKHLITLYTYTKA</sequence>
<dbReference type="Proteomes" id="UP000176186">
    <property type="component" value="Unassembled WGS sequence"/>
</dbReference>
<evidence type="ECO:0000313" key="1">
    <source>
        <dbReference type="EMBL" id="OGG35572.1"/>
    </source>
</evidence>
<reference evidence="1 2" key="1">
    <citation type="journal article" date="2016" name="Nat. Commun.">
        <title>Thousands of microbial genomes shed light on interconnected biogeochemical processes in an aquifer system.</title>
        <authorList>
            <person name="Anantharaman K."/>
            <person name="Brown C.T."/>
            <person name="Hug L.A."/>
            <person name="Sharon I."/>
            <person name="Castelle C.J."/>
            <person name="Probst A.J."/>
            <person name="Thomas B.C."/>
            <person name="Singh A."/>
            <person name="Wilkins M.J."/>
            <person name="Karaoz U."/>
            <person name="Brodie E.L."/>
            <person name="Williams K.H."/>
            <person name="Hubbard S.S."/>
            <person name="Banfield J.F."/>
        </authorList>
    </citation>
    <scope>NUCLEOTIDE SEQUENCE [LARGE SCALE GENOMIC DNA]</scope>
</reference>
<dbReference type="EMBL" id="MFKE01000012">
    <property type="protein sequence ID" value="OGG35572.1"/>
    <property type="molecule type" value="Genomic_DNA"/>
</dbReference>